<reference evidence="1 2" key="1">
    <citation type="journal article" date="2023" name="IMA Fungus">
        <title>Comparative genomic study of the Penicillium genus elucidates a diverse pangenome and 15 lateral gene transfer events.</title>
        <authorList>
            <person name="Petersen C."/>
            <person name="Sorensen T."/>
            <person name="Nielsen M.R."/>
            <person name="Sondergaard T.E."/>
            <person name="Sorensen J.L."/>
            <person name="Fitzpatrick D.A."/>
            <person name="Frisvad J.C."/>
            <person name="Nielsen K.L."/>
        </authorList>
    </citation>
    <scope>NUCLEOTIDE SEQUENCE [LARGE SCALE GENOMIC DNA]</scope>
    <source>
        <strain evidence="1 2">IBT 35679</strain>
    </source>
</reference>
<dbReference type="AlphaFoldDB" id="A0AAD6CPS2"/>
<organism evidence="1 2">
    <name type="scientific">Penicillium frequentans</name>
    <dbReference type="NCBI Taxonomy" id="3151616"/>
    <lineage>
        <taxon>Eukaryota</taxon>
        <taxon>Fungi</taxon>
        <taxon>Dikarya</taxon>
        <taxon>Ascomycota</taxon>
        <taxon>Pezizomycotina</taxon>
        <taxon>Eurotiomycetes</taxon>
        <taxon>Eurotiomycetidae</taxon>
        <taxon>Eurotiales</taxon>
        <taxon>Aspergillaceae</taxon>
        <taxon>Penicillium</taxon>
    </lineage>
</organism>
<proteinExistence type="predicted"/>
<gene>
    <name evidence="1" type="ORF">N7494_009438</name>
</gene>
<evidence type="ECO:0000313" key="1">
    <source>
        <dbReference type="EMBL" id="KAJ5532886.1"/>
    </source>
</evidence>
<sequence length="233" mass="24832">MSAQVRFCKGLPICIKQAENIKQMSGTALSEDNAGSMAQVRDLNTQNISNKAESHQELMVALKAFNLLAGSSAPMMARNPRMNPDGILDEGSIVAAAFTQFTTVHQNLLNTVIGKSAVNSPLSGGEMIGVLDLLAFQPDLDPVQSTEDAAKAEADYSTLVELVNTFAGNLHTKIKEPWMAKWAQGFQSTLKETAAIIDNLGSYLQSATPDGIAGATTTQQREGMFTIVNGPSN</sequence>
<keyword evidence="2" id="KW-1185">Reference proteome</keyword>
<evidence type="ECO:0000313" key="2">
    <source>
        <dbReference type="Proteomes" id="UP001220324"/>
    </source>
</evidence>
<accession>A0AAD6CPS2</accession>
<comment type="caution">
    <text evidence="1">The sequence shown here is derived from an EMBL/GenBank/DDBJ whole genome shotgun (WGS) entry which is preliminary data.</text>
</comment>
<protein>
    <submittedName>
        <fullName evidence="1">Uncharacterized protein</fullName>
    </submittedName>
</protein>
<dbReference type="Proteomes" id="UP001220324">
    <property type="component" value="Unassembled WGS sequence"/>
</dbReference>
<dbReference type="EMBL" id="JAQIZZ010000007">
    <property type="protein sequence ID" value="KAJ5532886.1"/>
    <property type="molecule type" value="Genomic_DNA"/>
</dbReference>
<name>A0AAD6CPS2_9EURO</name>